<gene>
    <name evidence="1" type="ORF">SEPMUDRAFT_118803</name>
</gene>
<sequence length="110" mass="12634">MVLPRLKCDSTHMGYRFLHKRISMGHKGTRRQGKEMILHVICPVQPMFLTLYQSDVTLWLVLTMPVNVNATPLAISRSILQSEENSPFARIVTQPQGMRMDDAWRRDAPA</sequence>
<organism evidence="1 2">
    <name type="scientific">Sphaerulina musiva (strain SO2202)</name>
    <name type="common">Poplar stem canker fungus</name>
    <name type="synonym">Septoria musiva</name>
    <dbReference type="NCBI Taxonomy" id="692275"/>
    <lineage>
        <taxon>Eukaryota</taxon>
        <taxon>Fungi</taxon>
        <taxon>Dikarya</taxon>
        <taxon>Ascomycota</taxon>
        <taxon>Pezizomycotina</taxon>
        <taxon>Dothideomycetes</taxon>
        <taxon>Dothideomycetidae</taxon>
        <taxon>Mycosphaerellales</taxon>
        <taxon>Mycosphaerellaceae</taxon>
        <taxon>Sphaerulina</taxon>
    </lineage>
</organism>
<dbReference type="Proteomes" id="UP000016931">
    <property type="component" value="Unassembled WGS sequence"/>
</dbReference>
<dbReference type="OrthoDB" id="1099063at2759"/>
<protein>
    <submittedName>
        <fullName evidence="1">Uncharacterized protein</fullName>
    </submittedName>
</protein>
<dbReference type="RefSeq" id="XP_016759641.1">
    <property type="nucleotide sequence ID" value="XM_016901455.1"/>
</dbReference>
<dbReference type="GeneID" id="27898592"/>
<reference evidence="1 2" key="1">
    <citation type="journal article" date="2012" name="PLoS Pathog.">
        <title>Diverse lifestyles and strategies of plant pathogenesis encoded in the genomes of eighteen Dothideomycetes fungi.</title>
        <authorList>
            <person name="Ohm R.A."/>
            <person name="Feau N."/>
            <person name="Henrissat B."/>
            <person name="Schoch C.L."/>
            <person name="Horwitz B.A."/>
            <person name="Barry K.W."/>
            <person name="Condon B.J."/>
            <person name="Copeland A.C."/>
            <person name="Dhillon B."/>
            <person name="Glaser F."/>
            <person name="Hesse C.N."/>
            <person name="Kosti I."/>
            <person name="LaButti K."/>
            <person name="Lindquist E.A."/>
            <person name="Lucas S."/>
            <person name="Salamov A.A."/>
            <person name="Bradshaw R.E."/>
            <person name="Ciuffetti L."/>
            <person name="Hamelin R.C."/>
            <person name="Kema G.H.J."/>
            <person name="Lawrence C."/>
            <person name="Scott J.A."/>
            <person name="Spatafora J.W."/>
            <person name="Turgeon B.G."/>
            <person name="de Wit P.J.G.M."/>
            <person name="Zhong S."/>
            <person name="Goodwin S.B."/>
            <person name="Grigoriev I.V."/>
        </authorList>
    </citation>
    <scope>NUCLEOTIDE SEQUENCE [LARGE SCALE GENOMIC DNA]</scope>
    <source>
        <strain evidence="1 2">SO2202</strain>
    </source>
</reference>
<name>M3AXQ6_SPHMS</name>
<evidence type="ECO:0000313" key="2">
    <source>
        <dbReference type="Proteomes" id="UP000016931"/>
    </source>
</evidence>
<dbReference type="EMBL" id="KB456266">
    <property type="protein sequence ID" value="EMF11520.1"/>
    <property type="molecule type" value="Genomic_DNA"/>
</dbReference>
<evidence type="ECO:0000313" key="1">
    <source>
        <dbReference type="EMBL" id="EMF11520.1"/>
    </source>
</evidence>
<keyword evidence="2" id="KW-1185">Reference proteome</keyword>
<dbReference type="AlphaFoldDB" id="M3AXQ6"/>
<dbReference type="HOGENOM" id="CLU_2172664_0_0_1"/>
<proteinExistence type="predicted"/>
<accession>M3AXQ6</accession>